<dbReference type="OrthoDB" id="10257284at2759"/>
<name>A0A1X2GB62_9FUNG</name>
<dbReference type="Pfam" id="PF00328">
    <property type="entry name" value="His_Phos_2"/>
    <property type="match status" value="1"/>
</dbReference>
<dbReference type="PANTHER" id="PTHR11567">
    <property type="entry name" value="ACID PHOSPHATASE-RELATED"/>
    <property type="match status" value="1"/>
</dbReference>
<dbReference type="AlphaFoldDB" id="A0A1X2GB62"/>
<dbReference type="InterPro" id="IPR029033">
    <property type="entry name" value="His_PPase_superfam"/>
</dbReference>
<evidence type="ECO:0000256" key="2">
    <source>
        <dbReference type="ARBA" id="ARBA00022801"/>
    </source>
</evidence>
<reference evidence="4 5" key="1">
    <citation type="submission" date="2016-07" db="EMBL/GenBank/DDBJ databases">
        <title>Pervasive Adenine N6-methylation of Active Genes in Fungi.</title>
        <authorList>
            <consortium name="DOE Joint Genome Institute"/>
            <person name="Mondo S.J."/>
            <person name="Dannebaum R.O."/>
            <person name="Kuo R.C."/>
            <person name="Labutti K."/>
            <person name="Haridas S."/>
            <person name="Kuo A."/>
            <person name="Salamov A."/>
            <person name="Ahrendt S.R."/>
            <person name="Lipzen A."/>
            <person name="Sullivan W."/>
            <person name="Andreopoulos W.B."/>
            <person name="Clum A."/>
            <person name="Lindquist E."/>
            <person name="Daum C."/>
            <person name="Ramamoorthy G.K."/>
            <person name="Gryganskyi A."/>
            <person name="Culley D."/>
            <person name="Magnuson J.K."/>
            <person name="James T.Y."/>
            <person name="O'Malley M.A."/>
            <person name="Stajich J.E."/>
            <person name="Spatafora J.W."/>
            <person name="Visel A."/>
            <person name="Grigoriev I.V."/>
        </authorList>
    </citation>
    <scope>NUCLEOTIDE SEQUENCE [LARGE SCALE GENOMIC DNA]</scope>
    <source>
        <strain evidence="4 5">NRRL 3301</strain>
    </source>
</reference>
<dbReference type="EMBL" id="MCGT01000025">
    <property type="protein sequence ID" value="ORX49787.1"/>
    <property type="molecule type" value="Genomic_DNA"/>
</dbReference>
<comment type="similarity">
    <text evidence="1">Belongs to the histidine acid phosphatase family.</text>
</comment>
<evidence type="ECO:0000256" key="3">
    <source>
        <dbReference type="SAM" id="SignalP"/>
    </source>
</evidence>
<dbReference type="InterPro" id="IPR033379">
    <property type="entry name" value="Acid_Pase_AS"/>
</dbReference>
<dbReference type="InterPro" id="IPR050645">
    <property type="entry name" value="Histidine_acid_phosphatase"/>
</dbReference>
<comment type="caution">
    <text evidence="4">The sequence shown here is derived from an EMBL/GenBank/DDBJ whole genome shotgun (WGS) entry which is preliminary data.</text>
</comment>
<feature type="chain" id="PRO_5013253541" evidence="3">
    <location>
        <begin position="20"/>
        <end position="456"/>
    </location>
</feature>
<proteinExistence type="inferred from homology"/>
<keyword evidence="3" id="KW-0732">Signal</keyword>
<accession>A0A1X2GB62</accession>
<dbReference type="InterPro" id="IPR000560">
    <property type="entry name" value="His_Pase_clade-2"/>
</dbReference>
<dbReference type="PANTHER" id="PTHR11567:SF110">
    <property type="entry name" value="2-PHOSPHOXYLOSE PHOSPHATASE 1"/>
    <property type="match status" value="1"/>
</dbReference>
<dbReference type="GO" id="GO:0016791">
    <property type="term" value="F:phosphatase activity"/>
    <property type="evidence" value="ECO:0007669"/>
    <property type="project" value="TreeGrafter"/>
</dbReference>
<evidence type="ECO:0000313" key="5">
    <source>
        <dbReference type="Proteomes" id="UP000242146"/>
    </source>
</evidence>
<dbReference type="PROSITE" id="PS00616">
    <property type="entry name" value="HIS_ACID_PHOSPHAT_1"/>
    <property type="match status" value="1"/>
</dbReference>
<evidence type="ECO:0000256" key="1">
    <source>
        <dbReference type="ARBA" id="ARBA00005375"/>
    </source>
</evidence>
<keyword evidence="2" id="KW-0378">Hydrolase</keyword>
<keyword evidence="5" id="KW-1185">Reference proteome</keyword>
<dbReference type="Gene3D" id="3.40.50.1240">
    <property type="entry name" value="Phosphoglycerate mutase-like"/>
    <property type="match status" value="1"/>
</dbReference>
<protein>
    <submittedName>
        <fullName evidence="4">Phosphoglycerate mutase-like protein</fullName>
    </submittedName>
</protein>
<sequence length="456" mass="52166">MRTFTLTFFSACLVVAVKSIPLESRDTKLPWDIKVPPTYSYCRADIPNRHTYEPLMGADLVHVQLVIRHGDRTPLNPIIADNTVWDSCSRQLDTMTLADKGSLLLPLEDIGMAVQQRTFIPPENKKSFASVMYQGNCDQGQLTDGGKAMHVELGEMLREIYVEQLDYLNPEFDQDDFYLRSTNLWRTKNSAEALLKGLYPAPFWQDGRVLPMLTWPSLIENMSPNEEVCPRIDDLTQDALKEPEWKIYEKRYKPLTDRVSRVLNDTMLNAGYVDVLMTRVCHDKPLPCSINPITQKREGSDCIQRNEANEIMNIGSLQYVWVNRDSPQATEIDKLSIGSFLYDLATEIRAAMVEHTLDHKFSIYSAHDSSLGAILGSFNASDSQMLWPPYRSNMLIELWKQKYSNSYKIRVLYNGQTLIVNTNDEWCDLNECDASTFLKRLDSFVPDNLLEACNSS</sequence>
<feature type="signal peptide" evidence="3">
    <location>
        <begin position="1"/>
        <end position="19"/>
    </location>
</feature>
<organism evidence="4 5">
    <name type="scientific">Hesseltinella vesiculosa</name>
    <dbReference type="NCBI Taxonomy" id="101127"/>
    <lineage>
        <taxon>Eukaryota</taxon>
        <taxon>Fungi</taxon>
        <taxon>Fungi incertae sedis</taxon>
        <taxon>Mucoromycota</taxon>
        <taxon>Mucoromycotina</taxon>
        <taxon>Mucoromycetes</taxon>
        <taxon>Mucorales</taxon>
        <taxon>Cunninghamellaceae</taxon>
        <taxon>Hesseltinella</taxon>
    </lineage>
</organism>
<dbReference type="CDD" id="cd07061">
    <property type="entry name" value="HP_HAP_like"/>
    <property type="match status" value="1"/>
</dbReference>
<evidence type="ECO:0000313" key="4">
    <source>
        <dbReference type="EMBL" id="ORX49787.1"/>
    </source>
</evidence>
<dbReference type="Proteomes" id="UP000242146">
    <property type="component" value="Unassembled WGS sequence"/>
</dbReference>
<dbReference type="STRING" id="101127.A0A1X2GB62"/>
<dbReference type="SUPFAM" id="SSF53254">
    <property type="entry name" value="Phosphoglycerate mutase-like"/>
    <property type="match status" value="1"/>
</dbReference>
<gene>
    <name evidence="4" type="ORF">DM01DRAFT_1384969</name>
</gene>